<dbReference type="GO" id="GO:0006281">
    <property type="term" value="P:DNA repair"/>
    <property type="evidence" value="ECO:0007669"/>
    <property type="project" value="UniProtKB-KW"/>
</dbReference>
<dbReference type="GO" id="GO:0003677">
    <property type="term" value="F:DNA binding"/>
    <property type="evidence" value="ECO:0007669"/>
    <property type="project" value="UniProtKB-KW"/>
</dbReference>
<dbReference type="EMBL" id="AP035768">
    <property type="protein sequence ID" value="BFO18343.1"/>
    <property type="molecule type" value="Genomic_DNA"/>
</dbReference>
<protein>
    <recommendedName>
        <fullName evidence="12">UvrABC system protein A</fullName>
    </recommendedName>
    <alternativeName>
        <fullName evidence="13">Excinuclease ABC subunit A</fullName>
    </alternativeName>
</protein>
<dbReference type="SUPFAM" id="SSF52540">
    <property type="entry name" value="P-loop containing nucleoside triphosphate hydrolases"/>
    <property type="match status" value="1"/>
</dbReference>
<sequence>MVDAFDTLLAAGNSVVIAEHDLHVAACADWIIDMGPGAGDRGGEVVGEGPPATVAAGPGVTAQYLSPLVTG</sequence>
<reference evidence="14" key="2">
    <citation type="submission" date="2024-07" db="EMBL/GenBank/DDBJ databases">
        <title>Streptomyces haneummycinica sp. nov., a new antibiotic-producing actinobacterium isolated from marine sediment.</title>
        <authorList>
            <person name="Uemura M."/>
            <person name="Hamada M."/>
            <person name="Hirano S."/>
            <person name="Kobayashi K."/>
            <person name="Ohshiro T."/>
            <person name="Kobayashi T."/>
            <person name="Terahara T."/>
        </authorList>
    </citation>
    <scope>NUCLEOTIDE SEQUENCE</scope>
    <source>
        <strain evidence="14">KM77-8</strain>
    </source>
</reference>
<evidence type="ECO:0000256" key="11">
    <source>
        <dbReference type="ARBA" id="ARBA00038000"/>
    </source>
</evidence>
<dbReference type="GO" id="GO:0005737">
    <property type="term" value="C:cytoplasm"/>
    <property type="evidence" value="ECO:0007669"/>
    <property type="project" value="UniProtKB-SubCell"/>
</dbReference>
<dbReference type="GO" id="GO:0005524">
    <property type="term" value="F:ATP binding"/>
    <property type="evidence" value="ECO:0007669"/>
    <property type="project" value="UniProtKB-KW"/>
</dbReference>
<dbReference type="InterPro" id="IPR027417">
    <property type="entry name" value="P-loop_NTPase"/>
</dbReference>
<evidence type="ECO:0000256" key="9">
    <source>
        <dbReference type="ARBA" id="ARBA00023125"/>
    </source>
</evidence>
<evidence type="ECO:0000313" key="14">
    <source>
        <dbReference type="EMBL" id="BFO18343.1"/>
    </source>
</evidence>
<evidence type="ECO:0000256" key="13">
    <source>
        <dbReference type="ARBA" id="ARBA00042156"/>
    </source>
</evidence>
<evidence type="ECO:0000256" key="6">
    <source>
        <dbReference type="ARBA" id="ARBA00022769"/>
    </source>
</evidence>
<accession>A0AAT9HLN1</accession>
<evidence type="ECO:0000256" key="10">
    <source>
        <dbReference type="ARBA" id="ARBA00023204"/>
    </source>
</evidence>
<keyword evidence="6" id="KW-0228">DNA excision</keyword>
<comment type="similarity">
    <text evidence="11">Belongs to the ABC transporter superfamily. UvrA family.</text>
</comment>
<keyword evidence="2" id="KW-0963">Cytoplasm</keyword>
<dbReference type="PANTHER" id="PTHR43152">
    <property type="entry name" value="UVRABC SYSTEM PROTEIN A"/>
    <property type="match status" value="1"/>
</dbReference>
<gene>
    <name evidence="14" type="ORF">SHKM778_47310</name>
</gene>
<keyword evidence="7" id="KW-0067">ATP-binding</keyword>
<evidence type="ECO:0000256" key="3">
    <source>
        <dbReference type="ARBA" id="ARBA00022737"/>
    </source>
</evidence>
<evidence type="ECO:0000256" key="7">
    <source>
        <dbReference type="ARBA" id="ARBA00022840"/>
    </source>
</evidence>
<keyword evidence="10" id="KW-0234">DNA repair</keyword>
<dbReference type="PANTHER" id="PTHR43152:SF3">
    <property type="entry name" value="UVRABC SYSTEM PROTEIN A"/>
    <property type="match status" value="1"/>
</dbReference>
<evidence type="ECO:0000256" key="5">
    <source>
        <dbReference type="ARBA" id="ARBA00022763"/>
    </source>
</evidence>
<proteinExistence type="inferred from homology"/>
<evidence type="ECO:0000256" key="2">
    <source>
        <dbReference type="ARBA" id="ARBA00022490"/>
    </source>
</evidence>
<keyword evidence="4" id="KW-0547">Nucleotide-binding</keyword>
<keyword evidence="9" id="KW-0238">DNA-binding</keyword>
<dbReference type="GO" id="GO:0004518">
    <property type="term" value="F:nuclease activity"/>
    <property type="evidence" value="ECO:0007669"/>
    <property type="project" value="UniProtKB-KW"/>
</dbReference>
<dbReference type="AlphaFoldDB" id="A0AAT9HLN1"/>
<keyword evidence="8" id="KW-0267">Excision nuclease</keyword>
<keyword evidence="5" id="KW-0227">DNA damage</keyword>
<reference evidence="14" key="1">
    <citation type="submission" date="2024-06" db="EMBL/GenBank/DDBJ databases">
        <authorList>
            <consortium name="consrtm"/>
            <person name="Uemura M."/>
            <person name="Terahara T."/>
        </authorList>
    </citation>
    <scope>NUCLEOTIDE SEQUENCE</scope>
    <source>
        <strain evidence="14">KM77-8</strain>
    </source>
</reference>
<keyword evidence="3" id="KW-0677">Repeat</keyword>
<evidence type="ECO:0000256" key="4">
    <source>
        <dbReference type="ARBA" id="ARBA00022741"/>
    </source>
</evidence>
<evidence type="ECO:0000256" key="1">
    <source>
        <dbReference type="ARBA" id="ARBA00004496"/>
    </source>
</evidence>
<dbReference type="Gene3D" id="3.40.50.300">
    <property type="entry name" value="P-loop containing nucleotide triphosphate hydrolases"/>
    <property type="match status" value="1"/>
</dbReference>
<organism evidence="14">
    <name type="scientific">Streptomyces haneummycinicus</name>
    <dbReference type="NCBI Taxonomy" id="3074435"/>
    <lineage>
        <taxon>Bacteria</taxon>
        <taxon>Bacillati</taxon>
        <taxon>Actinomycetota</taxon>
        <taxon>Actinomycetes</taxon>
        <taxon>Kitasatosporales</taxon>
        <taxon>Streptomycetaceae</taxon>
        <taxon>Streptomyces</taxon>
    </lineage>
</organism>
<evidence type="ECO:0000256" key="12">
    <source>
        <dbReference type="ARBA" id="ARBA00039316"/>
    </source>
</evidence>
<name>A0AAT9HLN1_9ACTN</name>
<evidence type="ECO:0000256" key="8">
    <source>
        <dbReference type="ARBA" id="ARBA00022881"/>
    </source>
</evidence>
<comment type="subcellular location">
    <subcellularLocation>
        <location evidence="1">Cytoplasm</location>
    </subcellularLocation>
</comment>